<feature type="compositionally biased region" description="Polar residues" evidence="1">
    <location>
        <begin position="350"/>
        <end position="360"/>
    </location>
</feature>
<proteinExistence type="predicted"/>
<dbReference type="PANTHER" id="PTHR38049:SF2">
    <property type="entry name" value="RICIN B LECTIN DOMAIN-CONTAINING PROTEIN"/>
    <property type="match status" value="1"/>
</dbReference>
<evidence type="ECO:0000313" key="3">
    <source>
        <dbReference type="Proteomes" id="UP000663193"/>
    </source>
</evidence>
<evidence type="ECO:0000313" key="2">
    <source>
        <dbReference type="EMBL" id="QRC99365.1"/>
    </source>
</evidence>
<dbReference type="OrthoDB" id="3928002at2759"/>
<name>A0A7U2FAA8_PHANO</name>
<organism evidence="2 3">
    <name type="scientific">Phaeosphaeria nodorum (strain SN15 / ATCC MYA-4574 / FGSC 10173)</name>
    <name type="common">Glume blotch fungus</name>
    <name type="synonym">Parastagonospora nodorum</name>
    <dbReference type="NCBI Taxonomy" id="321614"/>
    <lineage>
        <taxon>Eukaryota</taxon>
        <taxon>Fungi</taxon>
        <taxon>Dikarya</taxon>
        <taxon>Ascomycota</taxon>
        <taxon>Pezizomycotina</taxon>
        <taxon>Dothideomycetes</taxon>
        <taxon>Pleosporomycetidae</taxon>
        <taxon>Pleosporales</taxon>
        <taxon>Pleosporineae</taxon>
        <taxon>Phaeosphaeriaceae</taxon>
        <taxon>Parastagonospora</taxon>
    </lineage>
</organism>
<feature type="compositionally biased region" description="Polar residues" evidence="1">
    <location>
        <begin position="398"/>
        <end position="430"/>
    </location>
</feature>
<feature type="region of interest" description="Disordered" evidence="1">
    <location>
        <begin position="277"/>
        <end position="360"/>
    </location>
</feature>
<feature type="compositionally biased region" description="Low complexity" evidence="1">
    <location>
        <begin position="462"/>
        <end position="471"/>
    </location>
</feature>
<evidence type="ECO:0000256" key="1">
    <source>
        <dbReference type="SAM" id="MobiDB-lite"/>
    </source>
</evidence>
<gene>
    <name evidence="2" type="ORF">JI435_142930</name>
</gene>
<feature type="compositionally biased region" description="Polar residues" evidence="1">
    <location>
        <begin position="322"/>
        <end position="340"/>
    </location>
</feature>
<feature type="region of interest" description="Disordered" evidence="1">
    <location>
        <begin position="444"/>
        <end position="655"/>
    </location>
</feature>
<feature type="compositionally biased region" description="Basic and acidic residues" evidence="1">
    <location>
        <begin position="448"/>
        <end position="458"/>
    </location>
</feature>
<dbReference type="EMBL" id="CP069031">
    <property type="protein sequence ID" value="QRC99365.1"/>
    <property type="molecule type" value="Genomic_DNA"/>
</dbReference>
<feature type="region of interest" description="Disordered" evidence="1">
    <location>
        <begin position="378"/>
        <end position="430"/>
    </location>
</feature>
<sequence length="699" mass="75444">MNKNSWWLLYRDFNLRCTSNCLSNRLAHSTPVLEHYASTMALSMLIAIIAAPGLLGSQEAIRQSQSQEKREEHRARRCNLIATCVKSSIRSREINGRPVILRNGKLWIDTGTEDGMPSGHPYAGYYLPYPDSKHEGLVTTITDVAPVMNWIYVDKETHEVKYGVRLDAQPNLTGPFDCTRQDRRLTFGGWEGFCAVEEGPGIWALYFDVSDDGLQSKIPSGTRVLEIELSRKEKRFQKEPTARQHDQTTKRAVDAQEEAPVDQPLAPEALVSKPGMVDESPQAQAEALKPEPFRLPKSIFENPPPVLESSVFGRPLSPPPAYTSTDVGRPPSSDTITVDTGTAAPADNASAGTKSAQTPSLMRARQIVDTAQSIIDTTGNAQVQSVRVPPRAEPSHPSKLSQSRSPSPLDTASDSVSQKRTTPLKRSSGTRALAQAQMFEAMAAAQKPKIDLQSDSTRRTSRASSSTDSASQYSGDGQDVSDGIGSVAGIPKSVSPTPAPLAPARMKTKGPQSDAEARTIPEPAPSDAAAQRPRTPTRQRALTDSRDPAVFGANNKLNRGPLRQNTISVIPSARPTRSRSSSQTSSQSPRPQPLRRDAIARQSGSPRAPLQRRDAAGSPRVPPQARGPVTRTSLASTMTSGRGNRGMTARVGGSAERGRAAILQSGSKGVTARKTTSALFREIDELVSQDTKGQMSNDG</sequence>
<feature type="region of interest" description="Disordered" evidence="1">
    <location>
        <begin position="235"/>
        <end position="265"/>
    </location>
</feature>
<feature type="compositionally biased region" description="Basic and acidic residues" evidence="1">
    <location>
        <begin position="235"/>
        <end position="254"/>
    </location>
</feature>
<dbReference type="AlphaFoldDB" id="A0A7U2FAA8"/>
<reference evidence="3" key="1">
    <citation type="journal article" date="2021" name="BMC Genomics">
        <title>Chromosome-level genome assembly and manually-curated proteome of model necrotroph Parastagonospora nodorum Sn15 reveals a genome-wide trove of candidate effector homologs, and redundancy of virulence-related functions within an accessory chromosome.</title>
        <authorList>
            <person name="Bertazzoni S."/>
            <person name="Jones D.A.B."/>
            <person name="Phan H.T."/>
            <person name="Tan K.-C."/>
            <person name="Hane J.K."/>
        </authorList>
    </citation>
    <scope>NUCLEOTIDE SEQUENCE [LARGE SCALE GENOMIC DNA]</scope>
    <source>
        <strain evidence="3">SN15 / ATCC MYA-4574 / FGSC 10173)</strain>
    </source>
</reference>
<protein>
    <submittedName>
        <fullName evidence="2">Uncharacterized protein</fullName>
    </submittedName>
</protein>
<feature type="compositionally biased region" description="Low complexity" evidence="1">
    <location>
        <begin position="571"/>
        <end position="589"/>
    </location>
</feature>
<feature type="compositionally biased region" description="Polar residues" evidence="1">
    <location>
        <begin position="630"/>
        <end position="642"/>
    </location>
</feature>
<dbReference type="PANTHER" id="PTHR38049">
    <property type="entry name" value="RICIN B LECTIN DOMAIN-CONTAINING PROTEIN"/>
    <property type="match status" value="1"/>
</dbReference>
<keyword evidence="3" id="KW-1185">Reference proteome</keyword>
<dbReference type="VEuPathDB" id="FungiDB:JI435_142930"/>
<dbReference type="Proteomes" id="UP000663193">
    <property type="component" value="Chromosome 9"/>
</dbReference>
<accession>A0A7U2FAA8</accession>